<dbReference type="RefSeq" id="WP_136451063.1">
    <property type="nucleotide sequence ID" value="NZ_SSTI01000003.1"/>
</dbReference>
<dbReference type="EMBL" id="SSTI01000003">
    <property type="protein sequence ID" value="THG41125.1"/>
    <property type="molecule type" value="Genomic_DNA"/>
</dbReference>
<sequence length="78" mass="7717">MRSATAAPRPGDSFAEAAVRLAGLSGVLFGWSPHAFWGATPAELAALVRVLGGADGAGEAGPPDAAMIAALKRAFPDG</sequence>
<dbReference type="Proteomes" id="UP000308038">
    <property type="component" value="Unassembled WGS sequence"/>
</dbReference>
<comment type="caution">
    <text evidence="1">The sequence shown here is derived from an EMBL/GenBank/DDBJ whole genome shotgun (WGS) entry which is preliminary data.</text>
</comment>
<accession>A0ABY2QMK5</accession>
<proteinExistence type="predicted"/>
<dbReference type="InterPro" id="IPR019056">
    <property type="entry name" value="Phage_TAC_6"/>
</dbReference>
<organism evidence="1 2">
    <name type="scientific">Sphingomonas olei</name>
    <dbReference type="NCBI Taxonomy" id="1886787"/>
    <lineage>
        <taxon>Bacteria</taxon>
        <taxon>Pseudomonadati</taxon>
        <taxon>Pseudomonadota</taxon>
        <taxon>Alphaproteobacteria</taxon>
        <taxon>Sphingomonadales</taxon>
        <taxon>Sphingomonadaceae</taxon>
        <taxon>Sphingomonas</taxon>
    </lineage>
</organism>
<protein>
    <submittedName>
        <fullName evidence="1">Phage tail assembly chaperone</fullName>
    </submittedName>
</protein>
<evidence type="ECO:0000313" key="1">
    <source>
        <dbReference type="EMBL" id="THG41125.1"/>
    </source>
</evidence>
<gene>
    <name evidence="1" type="ORF">E5988_06025</name>
</gene>
<evidence type="ECO:0000313" key="2">
    <source>
        <dbReference type="Proteomes" id="UP000308038"/>
    </source>
</evidence>
<name>A0ABY2QMK5_9SPHN</name>
<dbReference type="Pfam" id="PF09550">
    <property type="entry name" value="Phage_TAC_6"/>
    <property type="match status" value="1"/>
</dbReference>
<keyword evidence="2" id="KW-1185">Reference proteome</keyword>
<reference evidence="1 2" key="1">
    <citation type="submission" date="2019-04" db="EMBL/GenBank/DDBJ databases">
        <title>Microbes associate with the intestines of laboratory mice.</title>
        <authorList>
            <person name="Navarre W."/>
            <person name="Wong E."/>
            <person name="Huang K.C."/>
            <person name="Tropini C."/>
            <person name="Ng K."/>
            <person name="Yu B."/>
        </authorList>
    </citation>
    <scope>NUCLEOTIDE SEQUENCE [LARGE SCALE GENOMIC DNA]</scope>
    <source>
        <strain evidence="1 2">NM83_B4-11</strain>
    </source>
</reference>